<reference evidence="2" key="1">
    <citation type="submission" date="2023-06" db="EMBL/GenBank/DDBJ databases">
        <title>Genome-scale phylogeny and comparative genomics of the fungal order Sordariales.</title>
        <authorList>
            <consortium name="Lawrence Berkeley National Laboratory"/>
            <person name="Hensen N."/>
            <person name="Bonometti L."/>
            <person name="Westerberg I."/>
            <person name="Brannstrom I.O."/>
            <person name="Guillou S."/>
            <person name="Cros-Aarteil S."/>
            <person name="Calhoun S."/>
            <person name="Haridas S."/>
            <person name="Kuo A."/>
            <person name="Mondo S."/>
            <person name="Pangilinan J."/>
            <person name="Riley R."/>
            <person name="LaButti K."/>
            <person name="Andreopoulos B."/>
            <person name="Lipzen A."/>
            <person name="Chen C."/>
            <person name="Yanf M."/>
            <person name="Daum C."/>
            <person name="Ng V."/>
            <person name="Clum A."/>
            <person name="Steindorff A."/>
            <person name="Ohm R."/>
            <person name="Martin F."/>
            <person name="Silar P."/>
            <person name="Natvig D."/>
            <person name="Lalanne C."/>
            <person name="Gautier V."/>
            <person name="Ament-velasquez S.L."/>
            <person name="Kruys A."/>
            <person name="Hutchinson M.I."/>
            <person name="Powell A.J."/>
            <person name="Barry K."/>
            <person name="Miller A.N."/>
            <person name="Grigoriev I.V."/>
            <person name="Debuchy R."/>
            <person name="Gladieux P."/>
            <person name="Thoren M.H."/>
            <person name="Johannesson H."/>
        </authorList>
    </citation>
    <scope>NUCLEOTIDE SEQUENCE</scope>
    <source>
        <strain evidence="2">SMH3187-1</strain>
    </source>
</reference>
<gene>
    <name evidence="2" type="ORF">B0T18DRAFT_448022</name>
</gene>
<protein>
    <submittedName>
        <fullName evidence="2">Uncharacterized protein</fullName>
    </submittedName>
</protein>
<sequence>MATADNPARALSINFHVSVCVDAETTGPIYESFDRFFSTFSPFRKAGWKFERSPLPPHRLYNAVHPSKEERLFLRIDGTFTRCSRGRVERQDDVDKFNSLFRCTSAALKSKAFMNTCGKDKLVVISWALSESHQPFGSQLSRWVFPAPSYPIHASMQALELVLHNNLGIKSGQLDSAHSACGIGASLGCIESWLWQQKVGHSAVNDTLDALETVESEKAQEPPTNTKELIENATKALEVLDKSLNSLVYLIDTRIGRYPAVEGKLKLFAALRALIRGPLMAVAIDDADLEAHKKQARRSLATLQRVVPVLAFHIRLHDQETRVHLREAYDKAGPGPEKREMTDKLAVSPKQLENKRKRAEQMRRVRKAYEHSYNGVVAEVEAVNKLVGAEYCRRGEEVLKVWGRESDDSSEWSLEEWDEKGKS</sequence>
<proteinExistence type="predicted"/>
<dbReference type="Proteomes" id="UP001172155">
    <property type="component" value="Unassembled WGS sequence"/>
</dbReference>
<name>A0AA40K274_9PEZI</name>
<feature type="compositionally biased region" description="Acidic residues" evidence="1">
    <location>
        <begin position="408"/>
        <end position="423"/>
    </location>
</feature>
<accession>A0AA40K274</accession>
<organism evidence="2 3">
    <name type="scientific">Schizothecium vesticola</name>
    <dbReference type="NCBI Taxonomy" id="314040"/>
    <lineage>
        <taxon>Eukaryota</taxon>
        <taxon>Fungi</taxon>
        <taxon>Dikarya</taxon>
        <taxon>Ascomycota</taxon>
        <taxon>Pezizomycotina</taxon>
        <taxon>Sordariomycetes</taxon>
        <taxon>Sordariomycetidae</taxon>
        <taxon>Sordariales</taxon>
        <taxon>Schizotheciaceae</taxon>
        <taxon>Schizothecium</taxon>
    </lineage>
</organism>
<feature type="region of interest" description="Disordered" evidence="1">
    <location>
        <begin position="404"/>
        <end position="423"/>
    </location>
</feature>
<evidence type="ECO:0000256" key="1">
    <source>
        <dbReference type="SAM" id="MobiDB-lite"/>
    </source>
</evidence>
<dbReference type="AlphaFoldDB" id="A0AA40K274"/>
<comment type="caution">
    <text evidence="2">The sequence shown here is derived from an EMBL/GenBank/DDBJ whole genome shotgun (WGS) entry which is preliminary data.</text>
</comment>
<keyword evidence="3" id="KW-1185">Reference proteome</keyword>
<evidence type="ECO:0000313" key="2">
    <source>
        <dbReference type="EMBL" id="KAK0743263.1"/>
    </source>
</evidence>
<evidence type="ECO:0000313" key="3">
    <source>
        <dbReference type="Proteomes" id="UP001172155"/>
    </source>
</evidence>
<dbReference type="EMBL" id="JAUKUD010000005">
    <property type="protein sequence ID" value="KAK0743263.1"/>
    <property type="molecule type" value="Genomic_DNA"/>
</dbReference>